<dbReference type="Proteomes" id="UP000294801">
    <property type="component" value="Unassembled WGS sequence"/>
</dbReference>
<evidence type="ECO:0000313" key="2">
    <source>
        <dbReference type="Proteomes" id="UP000294801"/>
    </source>
</evidence>
<reference evidence="1 2" key="1">
    <citation type="submission" date="2019-03" db="EMBL/GenBank/DDBJ databases">
        <title>Genomic Encyclopedia of Type Strains, Phase IV (KMG-IV): sequencing the most valuable type-strain genomes for metagenomic binning, comparative biology and taxonomic classification.</title>
        <authorList>
            <person name="Goeker M."/>
        </authorList>
    </citation>
    <scope>NUCLEOTIDE SEQUENCE [LARGE SCALE GENOMIC DNA]</scope>
    <source>
        <strain evidence="1 2">DSM 18507</strain>
    </source>
</reference>
<sequence length="50" mass="5790">MIVLHKKNGATNSFLENSLVEAFKEKAAFIIKDNRVDDFYIWNVSACNFH</sequence>
<keyword evidence="2" id="KW-1185">Reference proteome</keyword>
<dbReference type="EMBL" id="SMDA01000003">
    <property type="protein sequence ID" value="TCW32453.1"/>
    <property type="molecule type" value="Genomic_DNA"/>
</dbReference>
<proteinExistence type="predicted"/>
<evidence type="ECO:0000313" key="1">
    <source>
        <dbReference type="EMBL" id="TCW32453.1"/>
    </source>
</evidence>
<name>A0ABY2CYH7_GULMO</name>
<accession>A0ABY2CYH7</accession>
<protein>
    <submittedName>
        <fullName evidence="1">Uncharacterized protein</fullName>
    </submittedName>
</protein>
<comment type="caution">
    <text evidence="1">The sequence shown here is derived from an EMBL/GenBank/DDBJ whole genome shotgun (WGS) entry which is preliminary data.</text>
</comment>
<organism evidence="1 2">
    <name type="scientific">Gulbenkiania mobilis</name>
    <dbReference type="NCBI Taxonomy" id="397457"/>
    <lineage>
        <taxon>Bacteria</taxon>
        <taxon>Pseudomonadati</taxon>
        <taxon>Pseudomonadota</taxon>
        <taxon>Betaproteobacteria</taxon>
        <taxon>Neisseriales</taxon>
        <taxon>Chromobacteriaceae</taxon>
        <taxon>Gulbenkiania</taxon>
    </lineage>
</organism>
<gene>
    <name evidence="1" type="ORF">EV669_103370</name>
</gene>